<protein>
    <submittedName>
        <fullName evidence="1">Uncharacterized protein</fullName>
    </submittedName>
</protein>
<dbReference type="OrthoDB" id="3795168at2759"/>
<accession>A0A6A7AW63</accession>
<dbReference type="EMBL" id="MU006325">
    <property type="protein sequence ID" value="KAF2847541.1"/>
    <property type="molecule type" value="Genomic_DNA"/>
</dbReference>
<gene>
    <name evidence="1" type="ORF">T440DRAFT_538633</name>
</gene>
<organism evidence="1 2">
    <name type="scientific">Plenodomus tracheiphilus IPT5</name>
    <dbReference type="NCBI Taxonomy" id="1408161"/>
    <lineage>
        <taxon>Eukaryota</taxon>
        <taxon>Fungi</taxon>
        <taxon>Dikarya</taxon>
        <taxon>Ascomycota</taxon>
        <taxon>Pezizomycotina</taxon>
        <taxon>Dothideomycetes</taxon>
        <taxon>Pleosporomycetidae</taxon>
        <taxon>Pleosporales</taxon>
        <taxon>Pleosporineae</taxon>
        <taxon>Leptosphaeriaceae</taxon>
        <taxon>Plenodomus</taxon>
    </lineage>
</organism>
<sequence>MGTRVRDRNSGTAAVEMDGVAARKLTVAPDALLALDSENKLQVRQADITGAAPDETYPPIPTSTSLTTTVFETVRVTAGHVPNTSTISGSPSTPASTSPAIPSSFCLKVVTPNVLSTDWLVKQSSLGSNGAFPLDPTDGGNGTVARFYLDANNRIKINVPGLSNVKAIGYSLGTGALIRWNDDYTGFNPIICSICTTTAAYRSQQILQCTGGSIDQPVRTFTGSRYDEYLGIVRLDGSTDLEVQYSTIPTNFIVDLGLFTG</sequence>
<evidence type="ECO:0000313" key="1">
    <source>
        <dbReference type="EMBL" id="KAF2847541.1"/>
    </source>
</evidence>
<proteinExistence type="predicted"/>
<dbReference type="AlphaFoldDB" id="A0A6A7AW63"/>
<reference evidence="1" key="1">
    <citation type="submission" date="2020-01" db="EMBL/GenBank/DDBJ databases">
        <authorList>
            <consortium name="DOE Joint Genome Institute"/>
            <person name="Haridas S."/>
            <person name="Albert R."/>
            <person name="Binder M."/>
            <person name="Bloem J."/>
            <person name="Labutti K."/>
            <person name="Salamov A."/>
            <person name="Andreopoulos B."/>
            <person name="Baker S.E."/>
            <person name="Barry K."/>
            <person name="Bills G."/>
            <person name="Bluhm B.H."/>
            <person name="Cannon C."/>
            <person name="Castanera R."/>
            <person name="Culley D.E."/>
            <person name="Daum C."/>
            <person name="Ezra D."/>
            <person name="Gonzalez J.B."/>
            <person name="Henrissat B."/>
            <person name="Kuo A."/>
            <person name="Liang C."/>
            <person name="Lipzen A."/>
            <person name="Lutzoni F."/>
            <person name="Magnuson J."/>
            <person name="Mondo S."/>
            <person name="Nolan M."/>
            <person name="Ohm R."/>
            <person name="Pangilinan J."/>
            <person name="Park H.-J."/>
            <person name="Ramirez L."/>
            <person name="Alfaro M."/>
            <person name="Sun H."/>
            <person name="Tritt A."/>
            <person name="Yoshinaga Y."/>
            <person name="Zwiers L.-H."/>
            <person name="Turgeon B.G."/>
            <person name="Goodwin S.B."/>
            <person name="Spatafora J.W."/>
            <person name="Crous P.W."/>
            <person name="Grigoriev I.V."/>
        </authorList>
    </citation>
    <scope>NUCLEOTIDE SEQUENCE</scope>
    <source>
        <strain evidence="1">IPT5</strain>
    </source>
</reference>
<name>A0A6A7AW63_9PLEO</name>
<evidence type="ECO:0000313" key="2">
    <source>
        <dbReference type="Proteomes" id="UP000799423"/>
    </source>
</evidence>
<keyword evidence="2" id="KW-1185">Reference proteome</keyword>
<dbReference type="Proteomes" id="UP000799423">
    <property type="component" value="Unassembled WGS sequence"/>
</dbReference>